<dbReference type="GO" id="GO:0006508">
    <property type="term" value="P:proteolysis"/>
    <property type="evidence" value="ECO:0007669"/>
    <property type="project" value="UniProtKB-KW"/>
</dbReference>
<organism evidence="6 7">
    <name type="scientific">Temnothorax curvispinosus</name>
    <dbReference type="NCBI Taxonomy" id="300111"/>
    <lineage>
        <taxon>Eukaryota</taxon>
        <taxon>Metazoa</taxon>
        <taxon>Ecdysozoa</taxon>
        <taxon>Arthropoda</taxon>
        <taxon>Hexapoda</taxon>
        <taxon>Insecta</taxon>
        <taxon>Pterygota</taxon>
        <taxon>Neoptera</taxon>
        <taxon>Endopterygota</taxon>
        <taxon>Hymenoptera</taxon>
        <taxon>Apocrita</taxon>
        <taxon>Aculeata</taxon>
        <taxon>Formicoidea</taxon>
        <taxon>Formicidae</taxon>
        <taxon>Myrmicinae</taxon>
        <taxon>Temnothorax</taxon>
    </lineage>
</organism>
<dbReference type="FunFam" id="2.40.70.10:FF:000115">
    <property type="entry name" value="Lysosomal aspartic protease"/>
    <property type="match status" value="1"/>
</dbReference>
<dbReference type="GeneID" id="112468127"/>
<accession>A0A6J1RDC3</accession>
<keyword evidence="3" id="KW-0064">Aspartyl protease</keyword>
<gene>
    <name evidence="7" type="primary">LOC112468127</name>
</gene>
<feature type="domain" description="Peptidase A1" evidence="5">
    <location>
        <begin position="1"/>
        <end position="290"/>
    </location>
</feature>
<evidence type="ECO:0000256" key="1">
    <source>
        <dbReference type="ARBA" id="ARBA00007447"/>
    </source>
</evidence>
<dbReference type="SUPFAM" id="SSF50630">
    <property type="entry name" value="Acid proteases"/>
    <property type="match status" value="1"/>
</dbReference>
<proteinExistence type="inferred from homology"/>
<evidence type="ECO:0000256" key="3">
    <source>
        <dbReference type="ARBA" id="ARBA00022750"/>
    </source>
</evidence>
<dbReference type="GO" id="GO:0004190">
    <property type="term" value="F:aspartic-type endopeptidase activity"/>
    <property type="evidence" value="ECO:0007669"/>
    <property type="project" value="UniProtKB-KW"/>
</dbReference>
<evidence type="ECO:0000256" key="2">
    <source>
        <dbReference type="ARBA" id="ARBA00022670"/>
    </source>
</evidence>
<dbReference type="PROSITE" id="PS51767">
    <property type="entry name" value="PEPTIDASE_A1"/>
    <property type="match status" value="1"/>
</dbReference>
<dbReference type="AlphaFoldDB" id="A0A6J1RDC3"/>
<evidence type="ECO:0000259" key="5">
    <source>
        <dbReference type="PROSITE" id="PS51767"/>
    </source>
</evidence>
<dbReference type="OrthoDB" id="771136at2759"/>
<dbReference type="Pfam" id="PF00026">
    <property type="entry name" value="Asp"/>
    <property type="match status" value="1"/>
</dbReference>
<protein>
    <submittedName>
        <fullName evidence="7">Lysosomal aspartic protease-like</fullName>
    </submittedName>
</protein>
<dbReference type="Gene3D" id="2.40.70.10">
    <property type="entry name" value="Acid Proteases"/>
    <property type="match status" value="2"/>
</dbReference>
<dbReference type="PANTHER" id="PTHR47966:SF51">
    <property type="entry name" value="BETA-SITE APP-CLEAVING ENZYME, ISOFORM A-RELATED"/>
    <property type="match status" value="1"/>
</dbReference>
<comment type="similarity">
    <text evidence="1">Belongs to the peptidase A1 family.</text>
</comment>
<keyword evidence="6" id="KW-1185">Reference proteome</keyword>
<sequence>MDIGLQAYNFCLEADAMRIKHVEQSLTDAAKQARTSIKSTKKENEEEYLSRERQLFMVQGEQINVNHIRYDNTKSTTYISPPQNEKFRLDYADGCVFGPLSIDVVIVAGLKVVFQIFGETTDYSARSLSNSQFDGILGMGYPSLSRFRKIPGFNNLPVFNNLLEQHKEFRHVFGFYLNRDFSSAMGGELILGGSNFAHYEGEFTYVNVTHKAYWQFTMDKVQINGNNLCANGCQTIVDTGNSLIAGPPFDIAVINREIGVNDDGTVDCNEISNLPDINFVLGDKTFKTHW</sequence>
<evidence type="ECO:0000256" key="4">
    <source>
        <dbReference type="ARBA" id="ARBA00022801"/>
    </source>
</evidence>
<dbReference type="InterPro" id="IPR001461">
    <property type="entry name" value="Aspartic_peptidase_A1"/>
</dbReference>
<name>A0A6J1RDC3_9HYME</name>
<evidence type="ECO:0000313" key="7">
    <source>
        <dbReference type="RefSeq" id="XP_024892949.1"/>
    </source>
</evidence>
<dbReference type="InterPro" id="IPR033121">
    <property type="entry name" value="PEPTIDASE_A1"/>
</dbReference>
<dbReference type="InterPro" id="IPR021109">
    <property type="entry name" value="Peptidase_aspartic_dom_sf"/>
</dbReference>
<dbReference type="PANTHER" id="PTHR47966">
    <property type="entry name" value="BETA-SITE APP-CLEAVING ENZYME, ISOFORM A-RELATED"/>
    <property type="match status" value="1"/>
</dbReference>
<keyword evidence="4" id="KW-0378">Hydrolase</keyword>
<dbReference type="PRINTS" id="PR00792">
    <property type="entry name" value="PEPSIN"/>
</dbReference>
<evidence type="ECO:0000313" key="6">
    <source>
        <dbReference type="Proteomes" id="UP000504618"/>
    </source>
</evidence>
<dbReference type="RefSeq" id="XP_024892949.1">
    <property type="nucleotide sequence ID" value="XM_025037181.1"/>
</dbReference>
<dbReference type="Proteomes" id="UP000504618">
    <property type="component" value="Unplaced"/>
</dbReference>
<reference evidence="7" key="1">
    <citation type="submission" date="2025-08" db="UniProtKB">
        <authorList>
            <consortium name="RefSeq"/>
        </authorList>
    </citation>
    <scope>IDENTIFICATION</scope>
    <source>
        <tissue evidence="7">Whole body</tissue>
    </source>
</reference>
<keyword evidence="2" id="KW-0645">Protease</keyword>